<comment type="caution">
    <text evidence="2">The sequence shown here is derived from an EMBL/GenBank/DDBJ whole genome shotgun (WGS) entry which is preliminary data.</text>
</comment>
<keyword evidence="1" id="KW-0378">Hydrolase</keyword>
<proteinExistence type="predicted"/>
<dbReference type="InterPro" id="IPR005754">
    <property type="entry name" value="Sortase"/>
</dbReference>
<reference evidence="2 3" key="1">
    <citation type="journal article" date="2015" name="Nature">
        <title>rRNA introns, odd ribosomes, and small enigmatic genomes across a large radiation of phyla.</title>
        <authorList>
            <person name="Brown C.T."/>
            <person name="Hug L.A."/>
            <person name="Thomas B.C."/>
            <person name="Sharon I."/>
            <person name="Castelle C.J."/>
            <person name="Singh A."/>
            <person name="Wilkins M.J."/>
            <person name="Williams K.H."/>
            <person name="Banfield J.F."/>
        </authorList>
    </citation>
    <scope>NUCLEOTIDE SEQUENCE [LARGE SCALE GENOMIC DNA]</scope>
</reference>
<dbReference type="GO" id="GO:0016787">
    <property type="term" value="F:hydrolase activity"/>
    <property type="evidence" value="ECO:0007669"/>
    <property type="project" value="UniProtKB-KW"/>
</dbReference>
<dbReference type="InterPro" id="IPR042001">
    <property type="entry name" value="Sortase_F"/>
</dbReference>
<dbReference type="SUPFAM" id="SSF63817">
    <property type="entry name" value="Sortase"/>
    <property type="match status" value="1"/>
</dbReference>
<dbReference type="CDD" id="cd05829">
    <property type="entry name" value="Sortase_F"/>
    <property type="match status" value="1"/>
</dbReference>
<sequence length="232" mass="24547">MSERPLLLQSAKSGVIVKGKSSAWIRRTAVAVGLVAVLVGFADVATRIARRAFGEEVNFFIFGSPASAVESVIAPAPPAATAAGAIVPARLRVPSLGIDAGVEQVGKRGDGAMGIPQDYDDVSWYMFGGKPGGQGNAVFAGHINNSRTRSGVFANLSRIGIGDYIMITDAEGKTLIYVVREIQVVPADNAPAEEVFKTSGPSQVVLITCEGDWMPEERTFDKRLIVIARPAY</sequence>
<dbReference type="EMBL" id="LCRO01000006">
    <property type="protein sequence ID" value="KKW35556.1"/>
    <property type="molecule type" value="Genomic_DNA"/>
</dbReference>
<dbReference type="Proteomes" id="UP000034740">
    <property type="component" value="Unassembled WGS sequence"/>
</dbReference>
<dbReference type="InterPro" id="IPR023365">
    <property type="entry name" value="Sortase_dom-sf"/>
</dbReference>
<gene>
    <name evidence="2" type="ORF">UY83_C0006G0033</name>
</gene>
<organism evidence="2 3">
    <name type="scientific">Candidatus Adlerbacteria bacterium GW2011_GWA1_54_10</name>
    <dbReference type="NCBI Taxonomy" id="1618605"/>
    <lineage>
        <taxon>Bacteria</taxon>
        <taxon>Candidatus Adleribacteriota</taxon>
    </lineage>
</organism>
<evidence type="ECO:0000256" key="1">
    <source>
        <dbReference type="ARBA" id="ARBA00022801"/>
    </source>
</evidence>
<name>A0A0G1XX45_9BACT</name>
<dbReference type="Pfam" id="PF04203">
    <property type="entry name" value="Sortase"/>
    <property type="match status" value="1"/>
</dbReference>
<accession>A0A0G1XX45</accession>
<dbReference type="AlphaFoldDB" id="A0A0G1XX45"/>
<evidence type="ECO:0000313" key="3">
    <source>
        <dbReference type="Proteomes" id="UP000034740"/>
    </source>
</evidence>
<dbReference type="Gene3D" id="2.40.260.10">
    <property type="entry name" value="Sortase"/>
    <property type="match status" value="1"/>
</dbReference>
<evidence type="ECO:0000313" key="2">
    <source>
        <dbReference type="EMBL" id="KKW35556.1"/>
    </source>
</evidence>
<protein>
    <submittedName>
        <fullName evidence="2">Peptidase C60 sortase A and B</fullName>
    </submittedName>
</protein>